<accession>H6MTM5</accession>
<dbReference type="Proteomes" id="UP000009154">
    <property type="component" value="Chromosome"/>
</dbReference>
<dbReference type="eggNOG" id="ENOG5031Y1M">
    <property type="taxonomic scope" value="Bacteria"/>
</dbReference>
<evidence type="ECO:0008006" key="3">
    <source>
        <dbReference type="Google" id="ProtNLM"/>
    </source>
</evidence>
<reference evidence="1 2" key="1">
    <citation type="journal article" date="2012" name="Appl. Environ. Microbiol.">
        <title>Involvement of two latex-clearing proteins during rubber degradation and insights into the subsequent degradation pathway revealed by the genome sequence of Gordonia polyisoprenivorans strain VH2.</title>
        <authorList>
            <person name="Hiessl S."/>
            <person name="Schuldes J."/>
            <person name="Thurmer A."/>
            <person name="Halbsguth T."/>
            <person name="Broker D."/>
            <person name="Angelov A."/>
            <person name="Liebl W."/>
            <person name="Daniel R."/>
            <person name="Steinbuchel A."/>
        </authorList>
    </citation>
    <scope>NUCLEOTIDE SEQUENCE [LARGE SCALE GENOMIC DNA]</scope>
    <source>
        <strain evidence="2">DSM 44266 / VH2</strain>
    </source>
</reference>
<dbReference type="AlphaFoldDB" id="H6MTM5"/>
<protein>
    <recommendedName>
        <fullName evidence="3">DUF3052 domain-containing protein</fullName>
    </recommendedName>
</protein>
<keyword evidence="2" id="KW-1185">Reference proteome</keyword>
<organism evidence="1 2">
    <name type="scientific">Gordonia polyisoprenivorans (strain DSM 44266 / VH2)</name>
    <dbReference type="NCBI Taxonomy" id="1112204"/>
    <lineage>
        <taxon>Bacteria</taxon>
        <taxon>Bacillati</taxon>
        <taxon>Actinomycetota</taxon>
        <taxon>Actinomycetes</taxon>
        <taxon>Mycobacteriales</taxon>
        <taxon>Gordoniaceae</taxon>
        <taxon>Gordonia</taxon>
    </lineage>
</organism>
<sequence>MVVQELGWDEDTDDDLRADIEDTIDAEMLDEDADDVIDAVVLWWRDDDGDLVDRLMDAIGPLADDGYVWVFSPKTGNPGYVDPSEIAEAAPTAGLTQTSVVSLGDWSGSRLVQPKSRSGKRP</sequence>
<dbReference type="KEGG" id="gpo:GPOL_c28810"/>
<evidence type="ECO:0000313" key="1">
    <source>
        <dbReference type="EMBL" id="AFA73900.1"/>
    </source>
</evidence>
<name>H6MTM5_GORPV</name>
<dbReference type="InterPro" id="IPR021412">
    <property type="entry name" value="DUF3052"/>
</dbReference>
<gene>
    <name evidence="1" type="ordered locus">GPOL_c28810</name>
</gene>
<dbReference type="STRING" id="1112204.GPOL_c28810"/>
<dbReference type="EMBL" id="CP003119">
    <property type="protein sequence ID" value="AFA73900.1"/>
    <property type="molecule type" value="Genomic_DNA"/>
</dbReference>
<proteinExistence type="predicted"/>
<dbReference type="Pfam" id="PF11253">
    <property type="entry name" value="DUF3052"/>
    <property type="match status" value="1"/>
</dbReference>
<dbReference type="HOGENOM" id="CLU_117223_1_0_11"/>
<evidence type="ECO:0000313" key="2">
    <source>
        <dbReference type="Proteomes" id="UP000009154"/>
    </source>
</evidence>